<evidence type="ECO:0000256" key="1">
    <source>
        <dbReference type="SAM" id="MobiDB-lite"/>
    </source>
</evidence>
<protein>
    <submittedName>
        <fullName evidence="2">Uncharacterized protein</fullName>
    </submittedName>
</protein>
<dbReference type="Proteomes" id="UP001153076">
    <property type="component" value="Unassembled WGS sequence"/>
</dbReference>
<evidence type="ECO:0000313" key="3">
    <source>
        <dbReference type="Proteomes" id="UP001153076"/>
    </source>
</evidence>
<dbReference type="AlphaFoldDB" id="A0A9Q1JS01"/>
<accession>A0A9Q1JS01</accession>
<dbReference type="EMBL" id="JAKOGI010000839">
    <property type="protein sequence ID" value="KAJ8429965.1"/>
    <property type="molecule type" value="Genomic_DNA"/>
</dbReference>
<keyword evidence="3" id="KW-1185">Reference proteome</keyword>
<evidence type="ECO:0000313" key="2">
    <source>
        <dbReference type="EMBL" id="KAJ8429965.1"/>
    </source>
</evidence>
<dbReference type="OrthoDB" id="2402896at2759"/>
<organism evidence="2 3">
    <name type="scientific">Carnegiea gigantea</name>
    <dbReference type="NCBI Taxonomy" id="171969"/>
    <lineage>
        <taxon>Eukaryota</taxon>
        <taxon>Viridiplantae</taxon>
        <taxon>Streptophyta</taxon>
        <taxon>Embryophyta</taxon>
        <taxon>Tracheophyta</taxon>
        <taxon>Spermatophyta</taxon>
        <taxon>Magnoliopsida</taxon>
        <taxon>eudicotyledons</taxon>
        <taxon>Gunneridae</taxon>
        <taxon>Pentapetalae</taxon>
        <taxon>Caryophyllales</taxon>
        <taxon>Cactineae</taxon>
        <taxon>Cactaceae</taxon>
        <taxon>Cactoideae</taxon>
        <taxon>Echinocereeae</taxon>
        <taxon>Carnegiea</taxon>
    </lineage>
</organism>
<comment type="caution">
    <text evidence="2">The sequence shown here is derived from an EMBL/GenBank/DDBJ whole genome shotgun (WGS) entry which is preliminary data.</text>
</comment>
<reference evidence="2" key="1">
    <citation type="submission" date="2022-04" db="EMBL/GenBank/DDBJ databases">
        <title>Carnegiea gigantea Genome sequencing and assembly v2.</title>
        <authorList>
            <person name="Copetti D."/>
            <person name="Sanderson M.J."/>
            <person name="Burquez A."/>
            <person name="Wojciechowski M.F."/>
        </authorList>
    </citation>
    <scope>NUCLEOTIDE SEQUENCE</scope>
    <source>
        <strain evidence="2">SGP5-SGP5p</strain>
        <tissue evidence="2">Aerial part</tissue>
    </source>
</reference>
<sequence length="218" mass="25151">MNGSLKRRLHATIDLRDFYNIFCDVTSKENGEDHRCNKGTTEMVFPSINILKQAVSVYTIEALLMFEKEFIDGASYNYKEVDSSKSNRSFEMKEPMVSSSVWKIQMMRKINSLITASQTNMNARVHCEKYFMELKKLIKFDVSSTHYEEDGHGKNINSSQNVLNPHGSHQKGVRNKTFKSIIENKCNQVKRRKTKKLSMNDVASSTSTLQIVFLHQFC</sequence>
<feature type="region of interest" description="Disordered" evidence="1">
    <location>
        <begin position="151"/>
        <end position="173"/>
    </location>
</feature>
<gene>
    <name evidence="2" type="ORF">Cgig2_032090</name>
</gene>
<name>A0A9Q1JS01_9CARY</name>
<proteinExistence type="predicted"/>